<dbReference type="Gene3D" id="3.40.50.720">
    <property type="entry name" value="NAD(P)-binding Rossmann-like Domain"/>
    <property type="match status" value="1"/>
</dbReference>
<reference evidence="2" key="1">
    <citation type="submission" date="2017-01" db="EMBL/GenBank/DDBJ databases">
        <title>Draft genome of the species Salinivibrio costicola subsp. alcaliphilus.</title>
        <authorList>
            <person name="Lopez-Hermoso C."/>
            <person name="De La Haba R."/>
            <person name="Sanchez-Porro C."/>
            <person name="Ventosa A."/>
        </authorList>
    </citation>
    <scope>NUCLEOTIDE SEQUENCE [LARGE SCALE GENOMIC DNA]</scope>
    <source>
        <strain evidence="2">CBH448</strain>
    </source>
</reference>
<protein>
    <submittedName>
        <fullName evidence="1">Uncharacterized protein</fullName>
    </submittedName>
</protein>
<dbReference type="EMBL" id="MUFR01000005">
    <property type="protein sequence ID" value="OOF34990.1"/>
    <property type="molecule type" value="Genomic_DNA"/>
</dbReference>
<organism evidence="1 2">
    <name type="scientific">Salinivibrio costicola subsp. alcaliphilus</name>
    <dbReference type="NCBI Taxonomy" id="272773"/>
    <lineage>
        <taxon>Bacteria</taxon>
        <taxon>Pseudomonadati</taxon>
        <taxon>Pseudomonadota</taxon>
        <taxon>Gammaproteobacteria</taxon>
        <taxon>Vibrionales</taxon>
        <taxon>Vibrionaceae</taxon>
        <taxon>Salinivibrio</taxon>
    </lineage>
</organism>
<gene>
    <name evidence="1" type="ORF">BZJ21_02905</name>
</gene>
<dbReference type="Proteomes" id="UP000189431">
    <property type="component" value="Unassembled WGS sequence"/>
</dbReference>
<dbReference type="InterPro" id="IPR036291">
    <property type="entry name" value="NAD(P)-bd_dom_sf"/>
</dbReference>
<name>A0ABX3KTT1_SALCS</name>
<keyword evidence="2" id="KW-1185">Reference proteome</keyword>
<evidence type="ECO:0000313" key="2">
    <source>
        <dbReference type="Proteomes" id="UP000189431"/>
    </source>
</evidence>
<dbReference type="SUPFAM" id="SSF51735">
    <property type="entry name" value="NAD(P)-binding Rossmann-fold domains"/>
    <property type="match status" value="1"/>
</dbReference>
<comment type="caution">
    <text evidence="1">The sequence shown here is derived from an EMBL/GenBank/DDBJ whole genome shotgun (WGS) entry which is preliminary data.</text>
</comment>
<accession>A0ABX3KTT1</accession>
<proteinExistence type="predicted"/>
<sequence>MDCRPVALLGGASTLGATIAYQLAAQGYTPIIIDHNQASALDIVAHEPRVRFKSVPALTVDALTAALSQSVSQLAPLTGVVQVAKDGERYMRLLGYPVLDQFCQADAACVMISPHGGLIKPRLDDIPDTNFLQRINSVTFWLDHNFNSGDETLSVREKCEVLSPLVCFLLGEESKRINNQVFSVKL</sequence>
<evidence type="ECO:0000313" key="1">
    <source>
        <dbReference type="EMBL" id="OOF34990.1"/>
    </source>
</evidence>